<protein>
    <submittedName>
        <fullName evidence="1">Uncharacterized protein DUF3575</fullName>
    </submittedName>
</protein>
<organism evidence="1 2">
    <name type="scientific">Flavobacterium lacus</name>
    <dbReference type="NCBI Taxonomy" id="1353778"/>
    <lineage>
        <taxon>Bacteria</taxon>
        <taxon>Pseudomonadati</taxon>
        <taxon>Bacteroidota</taxon>
        <taxon>Flavobacteriia</taxon>
        <taxon>Flavobacteriales</taxon>
        <taxon>Flavobacteriaceae</taxon>
        <taxon>Flavobacterium</taxon>
    </lineage>
</organism>
<sequence length="189" mass="21737">MKKFIFIFLVFTQVSVAQENNSFDLGKNEIKFDIVSLVALGKIHVSYERFLSNDFSVGISGNFNQSKSREEDFELGKNRTLEEYQIIPFVRYSLSKSQIRYYFVEVFVSANQGKYRELERLVDQNNNGYYQALQKEYSDYAVGAAVGHKFYIKEKLGVDIFVGMGKNLFSSGESPDIISRVGVNLGYRF</sequence>
<name>A0A328WWX3_9FLAO</name>
<dbReference type="OrthoDB" id="768080at2"/>
<evidence type="ECO:0000313" key="1">
    <source>
        <dbReference type="EMBL" id="RAR47349.1"/>
    </source>
</evidence>
<dbReference type="InterPro" id="IPR021958">
    <property type="entry name" value="DUF3575"/>
</dbReference>
<dbReference type="AlphaFoldDB" id="A0A328WWX3"/>
<dbReference type="Proteomes" id="UP000249518">
    <property type="component" value="Unassembled WGS sequence"/>
</dbReference>
<gene>
    <name evidence="1" type="ORF">B0I10_10922</name>
</gene>
<accession>A0A328WWX3</accession>
<dbReference type="Pfam" id="PF12099">
    <property type="entry name" value="DUF3575"/>
    <property type="match status" value="1"/>
</dbReference>
<comment type="caution">
    <text evidence="1">The sequence shown here is derived from an EMBL/GenBank/DDBJ whole genome shotgun (WGS) entry which is preliminary data.</text>
</comment>
<evidence type="ECO:0000313" key="2">
    <source>
        <dbReference type="Proteomes" id="UP000249518"/>
    </source>
</evidence>
<proteinExistence type="predicted"/>
<dbReference type="EMBL" id="QLSV01000009">
    <property type="protein sequence ID" value="RAR47349.1"/>
    <property type="molecule type" value="Genomic_DNA"/>
</dbReference>
<dbReference type="RefSeq" id="WP_112086361.1">
    <property type="nucleotide sequence ID" value="NZ_QLSV01000009.1"/>
</dbReference>
<reference evidence="1 2" key="1">
    <citation type="submission" date="2018-06" db="EMBL/GenBank/DDBJ databases">
        <title>Genomic Encyclopedia of Type Strains, Phase III (KMG-III): the genomes of soil and plant-associated and newly described type strains.</title>
        <authorList>
            <person name="Whitman W."/>
        </authorList>
    </citation>
    <scope>NUCLEOTIDE SEQUENCE [LARGE SCALE GENOMIC DNA]</scope>
    <source>
        <strain evidence="1 2">CGMCC 1.12504</strain>
    </source>
</reference>
<keyword evidence="2" id="KW-1185">Reference proteome</keyword>